<dbReference type="PROSITE" id="PS00012">
    <property type="entry name" value="PHOSPHOPANTETHEINE"/>
    <property type="match status" value="1"/>
</dbReference>
<dbReference type="InterPro" id="IPR036736">
    <property type="entry name" value="ACP-like_sf"/>
</dbReference>
<dbReference type="CDD" id="cd19544">
    <property type="entry name" value="E-C_NRPS"/>
    <property type="match status" value="1"/>
</dbReference>
<feature type="domain" description="Carrier" evidence="6">
    <location>
        <begin position="1057"/>
        <end position="1132"/>
    </location>
</feature>
<gene>
    <name evidence="7" type="ORF">GA0070618_5534</name>
</gene>
<dbReference type="InterPro" id="IPR023213">
    <property type="entry name" value="CAT-like_dom_sf"/>
</dbReference>
<keyword evidence="4" id="KW-0597">Phosphoprotein</keyword>
<dbReference type="Gene3D" id="1.10.1200.10">
    <property type="entry name" value="ACP-like"/>
    <property type="match status" value="1"/>
</dbReference>
<dbReference type="Proteomes" id="UP000198253">
    <property type="component" value="Chromosome I"/>
</dbReference>
<dbReference type="Gene3D" id="3.30.559.30">
    <property type="entry name" value="Nonribosomal peptide synthetase, condensation domain"/>
    <property type="match status" value="2"/>
</dbReference>
<dbReference type="InterPro" id="IPR020806">
    <property type="entry name" value="PKS_PP-bd"/>
</dbReference>
<dbReference type="SUPFAM" id="SSF52777">
    <property type="entry name" value="CoA-dependent acyltransferases"/>
    <property type="match status" value="4"/>
</dbReference>
<dbReference type="GO" id="GO:0043041">
    <property type="term" value="P:amino acid activation for nonribosomal peptide biosynthetic process"/>
    <property type="evidence" value="ECO:0007669"/>
    <property type="project" value="TreeGrafter"/>
</dbReference>
<dbReference type="GO" id="GO:0008610">
    <property type="term" value="P:lipid biosynthetic process"/>
    <property type="evidence" value="ECO:0007669"/>
    <property type="project" value="UniProtKB-ARBA"/>
</dbReference>
<dbReference type="PROSITE" id="PS50075">
    <property type="entry name" value="CARRIER"/>
    <property type="match status" value="2"/>
</dbReference>
<dbReference type="FunCoup" id="A0A1C4ZNG4">
    <property type="interactions" value="3"/>
</dbReference>
<dbReference type="InterPro" id="IPR029058">
    <property type="entry name" value="AB_hydrolase_fold"/>
</dbReference>
<dbReference type="InterPro" id="IPR010071">
    <property type="entry name" value="AA_adenyl_dom"/>
</dbReference>
<organism evidence="7 8">
    <name type="scientific">Micromonospora echinospora</name>
    <name type="common">Micromonospora purpurea</name>
    <dbReference type="NCBI Taxonomy" id="1877"/>
    <lineage>
        <taxon>Bacteria</taxon>
        <taxon>Bacillati</taxon>
        <taxon>Actinomycetota</taxon>
        <taxon>Actinomycetes</taxon>
        <taxon>Micromonosporales</taxon>
        <taxon>Micromonosporaceae</taxon>
        <taxon>Micromonospora</taxon>
    </lineage>
</organism>
<dbReference type="InParanoid" id="A0A1C4ZNG4"/>
<dbReference type="GO" id="GO:0005737">
    <property type="term" value="C:cytoplasm"/>
    <property type="evidence" value="ECO:0007669"/>
    <property type="project" value="TreeGrafter"/>
</dbReference>
<keyword evidence="8" id="KW-1185">Reference proteome</keyword>
<dbReference type="PANTHER" id="PTHR45527:SF1">
    <property type="entry name" value="FATTY ACID SYNTHASE"/>
    <property type="match status" value="1"/>
</dbReference>
<dbReference type="InterPro" id="IPR006162">
    <property type="entry name" value="Ppantetheine_attach_site"/>
</dbReference>
<comment type="cofactor">
    <cofactor evidence="1">
        <name>pantetheine 4'-phosphate</name>
        <dbReference type="ChEBI" id="CHEBI:47942"/>
    </cofactor>
</comment>
<dbReference type="InterPro" id="IPR009081">
    <property type="entry name" value="PP-bd_ACP"/>
</dbReference>
<evidence type="ECO:0000256" key="1">
    <source>
        <dbReference type="ARBA" id="ARBA00001957"/>
    </source>
</evidence>
<dbReference type="FunFam" id="3.30.559.30:FF:000001">
    <property type="entry name" value="Non-ribosomal peptide synthetase"/>
    <property type="match status" value="1"/>
</dbReference>
<feature type="domain" description="Carrier" evidence="6">
    <location>
        <begin position="2111"/>
        <end position="2186"/>
    </location>
</feature>
<dbReference type="PANTHER" id="PTHR45527">
    <property type="entry name" value="NONRIBOSOMAL PEPTIDE SYNTHETASE"/>
    <property type="match status" value="1"/>
</dbReference>
<dbReference type="EMBL" id="LT607413">
    <property type="protein sequence ID" value="SCF34627.1"/>
    <property type="molecule type" value="Genomic_DNA"/>
</dbReference>
<evidence type="ECO:0000256" key="4">
    <source>
        <dbReference type="ARBA" id="ARBA00022553"/>
    </source>
</evidence>
<keyword evidence="3" id="KW-0596">Phosphopantetheine</keyword>
<reference evidence="8" key="1">
    <citation type="submission" date="2016-06" db="EMBL/GenBank/DDBJ databases">
        <authorList>
            <person name="Varghese N."/>
            <person name="Submissions Spin"/>
        </authorList>
    </citation>
    <scope>NUCLEOTIDE SEQUENCE [LARGE SCALE GENOMIC DNA]</scope>
    <source>
        <strain evidence="8">DSM 43816</strain>
    </source>
</reference>
<dbReference type="CDD" id="cd05930">
    <property type="entry name" value="A_NRPS"/>
    <property type="match status" value="1"/>
</dbReference>
<dbReference type="InterPro" id="IPR045851">
    <property type="entry name" value="AMP-bd_C_sf"/>
</dbReference>
<evidence type="ECO:0000256" key="5">
    <source>
        <dbReference type="SAM" id="MobiDB-lite"/>
    </source>
</evidence>
<dbReference type="InterPro" id="IPR000873">
    <property type="entry name" value="AMP-dep_synth/lig_dom"/>
</dbReference>
<dbReference type="Pfam" id="PF13193">
    <property type="entry name" value="AMP-binding_C"/>
    <property type="match status" value="2"/>
</dbReference>
<dbReference type="InterPro" id="IPR020845">
    <property type="entry name" value="AMP-binding_CS"/>
</dbReference>
<dbReference type="SMART" id="SM00823">
    <property type="entry name" value="PKS_PP"/>
    <property type="match status" value="2"/>
</dbReference>
<sequence length="2212" mass="239832">MPHGHSFHESAPDQVRTTAETQPLPDWSGPLPLSTAVGAGPGQAEVPPNLIPADCARITPNMLPLVDLSQREIDAVVATVPGGAPNVQDIYPLAPMQQGILFHHLMARDGDPYLVTSLIGFADRDRLDRYRAALEAVIARHDILRTGIVWQGVNEPVQVVWRRVPLLVEEVTLDPAGGDPGRQLREHFDRRYGRLPLDHAPLLLLVARDPRDGRWLALELIHHIIDDTSLKQLNAEIQAHLAGQADRLPPPLPFRDFVARIRRGVDRAAQEAFFRGMLADVDAPTAPFGLLDIHGDGRAMRDARVRVDAGLSRRLRDRAQALQVSVTSLFHAAWAQVLARTSGRRDVVFGTVLSGRTPGGVGSDRMLGPFINTLPVRVTLGETGAADAVRRTHETLTELIRHENTPLALAQSCSGVAPPAPLFTALLNYRHAAVPAEPETTATVGADDLTYLAADARGNYPLALDVDDLGDDFVLTVAATAEIPADRVCAMVERALETLAEALERAPGAAAGRLDVLPPAERRRLLADGNDSTVAYPPGRCVHHLVEAQAAREPYAVALVLDNEELTYGELNARANRLAHHLRDRGVGPDRVVAICVERSLDTVVALLAVLKAGGAYLPLDPAYPVDRLAHMLADSAPVAALTHGPARDRLRAALAGTDTPVVDLDLDAAAWADLPATGPVVADLAPHHLAYVIYTSGTSGAANGVLVEHRQLVAVAAAWERLFDLRPGLTHLQMASFSFDVFTADVVRALGFGGRLVLCPRPLLLDSPGLHALLRQHDVDFADFVPAVLNPLMAYLDAVGGTLAGLETVVCGSDAWTAANAVQLRTLCGPRVRIVNAYGVTEAAIDSTCHLLPADAADVVRLPIGRPLPNVRVYLLDAAGEPVPVGVVGEIWIGGAGVARGYLNRPELTAQRFTASPFVPGDRLYRTGDLGRRLPDGQVEFLGRDDFQVKIRGFRVELGEIEARLAACPGVREAVVVARPDTSGHQRLIAYHLAAAGQPPTAAALRDRLAAELPEYMVPAAFVHLAAWPLTPNGKLDRAALPAPDGEAFGQRGYAEPVGLLETMVAGIWAEVLGVERVGRHDDFFALGGHSLLAMRLVSKIRQALGWEMSPAAVFAAPVLSTFVARLTPDGRDVLPPIRPVDRAGALELSFAQQRLWFLERLGRVSLAYHLPLTLQLDGWLDRDALTSALDALVARHEALRTRFVTNGADAHQHIDPPDVGLTLHTDDLTGHTDAGSRLAQIQDEEAATPFDLTTGPLISGRLVALAPDRHILLLTMHHIAADGWSMGVLTRDLSTLYTAFHQRQPNPLPPLAVHYADYATWQRQWLTDTTLTRQKTYWRHTLTDAPILLELPTDRPRPAEQDHHGALLPVDLDTDLTAALHTLTHHSGGTLFMTLLTGWAIVLSRLAAQHDLVIGTPTANRRRTELEDLIGFFVNTLALRINLDGDPTVTQLLHRVRDLSLTALEHQDLPFEQVVEIVNPTRDLAHAPLFQVMFAWQNNEETDLDLPGIDVTTLPTPHPSAMFDLNLSLTEHDGRITGTLEYATALFDPTTAHQHTRYLHHVLTQMAEHPDRPISELSLMDARQRQRLVRHRSTSPVTQGVRARFEERAAANPEAIAVTFEGRSLRYGDLNTRANQLAHHLRDLGVGPDSLVAICLRRSPDLIVALLAILKAGGAYLPLDPGYPAPRLAYMLDDSAPVLLLTGADTATVTEVAGAPPAVNLATDSERWAGQPTDDPSPVAGPDHLAYVLYTSGSTGRPKGVAQTWRCLDNLIDWQLRYAAPGSPAPERVLQFASISFDMSATEIWSTLCQGGTLVLIDEERARDVGGLRRLIAEQGVRRAFLPTAVLHQTAGLTTDEPPPASGCEIVTSGEALRIDDGVRALLVGLGGGYLYNHYGPTETHVVSQYALATADAASWPALPPIGRPIANARFYVLDDRLDPVPDGVLGELWIGGSGLARGYLHRPALTAERFRPDPYAGPGERMYRSGDLVRRRADGVIDFVGRADDQVKVRGFRVEPGEIESALRDVPGVREAAVMLREDSPGDPHLVGYLAGDATAEAARDHLRLRLPQHMVPTRWTVLDRLPLTANGKLDRRALPAPDQADDAAYVAPRDGREAELAAIWAEVLRRDRVGAYDNFFDLGGHSLLASRLVHAVNQRMSAQLSLRTLFRKPVLADLAAELARHDAPAAVAFAPLTPDPAARHEPFPLTDI</sequence>
<dbReference type="FunFam" id="1.10.1200.10:FF:000005">
    <property type="entry name" value="Nonribosomal peptide synthetase 1"/>
    <property type="match status" value="2"/>
</dbReference>
<accession>A0A1C4ZNG4</accession>
<feature type="compositionally biased region" description="Basic and acidic residues" evidence="5">
    <location>
        <begin position="1"/>
        <end position="11"/>
    </location>
</feature>
<dbReference type="FunFam" id="3.40.50.980:FF:000001">
    <property type="entry name" value="Non-ribosomal peptide synthetase"/>
    <property type="match status" value="2"/>
</dbReference>
<dbReference type="Gene3D" id="3.30.559.10">
    <property type="entry name" value="Chloramphenicol acetyltransferase-like domain"/>
    <property type="match status" value="2"/>
</dbReference>
<dbReference type="SUPFAM" id="SSF47336">
    <property type="entry name" value="ACP-like"/>
    <property type="match status" value="2"/>
</dbReference>
<dbReference type="InterPro" id="IPR025110">
    <property type="entry name" value="AMP-bd_C"/>
</dbReference>
<evidence type="ECO:0000256" key="3">
    <source>
        <dbReference type="ARBA" id="ARBA00022450"/>
    </source>
</evidence>
<dbReference type="Pfam" id="PF00668">
    <property type="entry name" value="Condensation"/>
    <property type="match status" value="2"/>
</dbReference>
<dbReference type="FunFam" id="2.30.38.10:FF:000001">
    <property type="entry name" value="Non-ribosomal peptide synthetase PvdI"/>
    <property type="match status" value="2"/>
</dbReference>
<dbReference type="Gene3D" id="3.40.50.980">
    <property type="match status" value="4"/>
</dbReference>
<dbReference type="CDD" id="cd19531">
    <property type="entry name" value="LCL_NRPS-like"/>
    <property type="match status" value="1"/>
</dbReference>
<proteinExistence type="inferred from homology"/>
<dbReference type="PROSITE" id="PS00455">
    <property type="entry name" value="AMP_BINDING"/>
    <property type="match status" value="1"/>
</dbReference>
<dbReference type="GO" id="GO:0003824">
    <property type="term" value="F:catalytic activity"/>
    <property type="evidence" value="ECO:0007669"/>
    <property type="project" value="InterPro"/>
</dbReference>
<protein>
    <submittedName>
        <fullName evidence="7">Amino acid adenylation domain-containing protein</fullName>
    </submittedName>
</protein>
<dbReference type="FunFam" id="3.40.50.12780:FF:000012">
    <property type="entry name" value="Non-ribosomal peptide synthetase"/>
    <property type="match status" value="1"/>
</dbReference>
<dbReference type="Pfam" id="PF00501">
    <property type="entry name" value="AMP-binding"/>
    <property type="match status" value="2"/>
</dbReference>
<feature type="region of interest" description="Disordered" evidence="5">
    <location>
        <begin position="1"/>
        <end position="45"/>
    </location>
</feature>
<name>A0A1C4ZNG4_MICEC</name>
<dbReference type="SUPFAM" id="SSF56801">
    <property type="entry name" value="Acetyl-CoA synthetase-like"/>
    <property type="match status" value="2"/>
</dbReference>
<dbReference type="InterPro" id="IPR001242">
    <property type="entry name" value="Condensation_dom"/>
</dbReference>
<evidence type="ECO:0000259" key="6">
    <source>
        <dbReference type="PROSITE" id="PS50075"/>
    </source>
</evidence>
<dbReference type="GO" id="GO:0031177">
    <property type="term" value="F:phosphopantetheine binding"/>
    <property type="evidence" value="ECO:0007669"/>
    <property type="project" value="InterPro"/>
</dbReference>
<dbReference type="GO" id="GO:0044550">
    <property type="term" value="P:secondary metabolite biosynthetic process"/>
    <property type="evidence" value="ECO:0007669"/>
    <property type="project" value="UniProtKB-ARBA"/>
</dbReference>
<dbReference type="Gene3D" id="3.30.300.30">
    <property type="match status" value="2"/>
</dbReference>
<dbReference type="Pfam" id="PF00550">
    <property type="entry name" value="PP-binding"/>
    <property type="match status" value="2"/>
</dbReference>
<dbReference type="FunFam" id="3.30.300.30:FF:000010">
    <property type="entry name" value="Enterobactin synthetase component F"/>
    <property type="match status" value="2"/>
</dbReference>
<dbReference type="Gene3D" id="2.30.38.10">
    <property type="entry name" value="Luciferase, Domain 3"/>
    <property type="match status" value="2"/>
</dbReference>
<evidence type="ECO:0000256" key="2">
    <source>
        <dbReference type="ARBA" id="ARBA00006432"/>
    </source>
</evidence>
<evidence type="ECO:0000313" key="8">
    <source>
        <dbReference type="Proteomes" id="UP000198253"/>
    </source>
</evidence>
<evidence type="ECO:0000313" key="7">
    <source>
        <dbReference type="EMBL" id="SCF34627.1"/>
    </source>
</evidence>
<dbReference type="NCBIfam" id="TIGR01733">
    <property type="entry name" value="AA-adenyl-dom"/>
    <property type="match status" value="2"/>
</dbReference>
<comment type="similarity">
    <text evidence="2">Belongs to the ATP-dependent AMP-binding enzyme family.</text>
</comment>
<dbReference type="FunFam" id="3.30.559.10:FF:000012">
    <property type="entry name" value="Non-ribosomal peptide synthetase"/>
    <property type="match status" value="1"/>
</dbReference>
<dbReference type="Gene3D" id="3.40.50.1820">
    <property type="entry name" value="alpha/beta hydrolase"/>
    <property type="match status" value="1"/>
</dbReference>